<keyword evidence="3" id="KW-1185">Reference proteome</keyword>
<evidence type="ECO:0000256" key="1">
    <source>
        <dbReference type="SAM" id="SignalP"/>
    </source>
</evidence>
<sequence length="189" mass="20398">MKKSAITILGIFVMVVALMSTANKLQASTGTPVNDTTGVHDPMLQVANNYGINALGIRAIGTTGITYKHFNARGNAFEAILGFGYNSFSITGLSEKYASPFDTDIVDMYYGFGGHVVFQSDSNLGVDRNRFDNDDDEFGVGVDFILGLEMMIPDTPLALSLDIKPFFEVATTGNAYFGIDPGFGVKVFF</sequence>
<proteinExistence type="predicted"/>
<dbReference type="AlphaFoldDB" id="A0A150XG89"/>
<dbReference type="STRING" id="333140.AWW68_02820"/>
<evidence type="ECO:0008006" key="4">
    <source>
        <dbReference type="Google" id="ProtNLM"/>
    </source>
</evidence>
<organism evidence="2 3">
    <name type="scientific">Roseivirga spongicola</name>
    <dbReference type="NCBI Taxonomy" id="333140"/>
    <lineage>
        <taxon>Bacteria</taxon>
        <taxon>Pseudomonadati</taxon>
        <taxon>Bacteroidota</taxon>
        <taxon>Cytophagia</taxon>
        <taxon>Cytophagales</taxon>
        <taxon>Roseivirgaceae</taxon>
        <taxon>Roseivirga</taxon>
    </lineage>
</organism>
<dbReference type="EMBL" id="LRPC01000001">
    <property type="protein sequence ID" value="KYG77719.1"/>
    <property type="molecule type" value="Genomic_DNA"/>
</dbReference>
<dbReference type="Proteomes" id="UP000075606">
    <property type="component" value="Unassembled WGS sequence"/>
</dbReference>
<name>A0A150XG89_9BACT</name>
<comment type="caution">
    <text evidence="2">The sequence shown here is derived from an EMBL/GenBank/DDBJ whole genome shotgun (WGS) entry which is preliminary data.</text>
</comment>
<dbReference type="RefSeq" id="WP_068216364.1">
    <property type="nucleotide sequence ID" value="NZ_CP139724.1"/>
</dbReference>
<accession>A0A150XG89</accession>
<evidence type="ECO:0000313" key="2">
    <source>
        <dbReference type="EMBL" id="KYG77719.1"/>
    </source>
</evidence>
<feature type="chain" id="PRO_5007574617" description="Outer membrane protein beta-barrel domain-containing protein" evidence="1">
    <location>
        <begin position="28"/>
        <end position="189"/>
    </location>
</feature>
<keyword evidence="1" id="KW-0732">Signal</keyword>
<gene>
    <name evidence="2" type="ORF">AWW68_02820</name>
</gene>
<dbReference type="OrthoDB" id="978645at2"/>
<protein>
    <recommendedName>
        <fullName evidence="4">Outer membrane protein beta-barrel domain-containing protein</fullName>
    </recommendedName>
</protein>
<evidence type="ECO:0000313" key="3">
    <source>
        <dbReference type="Proteomes" id="UP000075606"/>
    </source>
</evidence>
<feature type="signal peptide" evidence="1">
    <location>
        <begin position="1"/>
        <end position="27"/>
    </location>
</feature>
<reference evidence="2 3" key="1">
    <citation type="submission" date="2016-01" db="EMBL/GenBank/DDBJ databases">
        <title>Genome sequencing of Roseivirga spongicola UST030701-084.</title>
        <authorList>
            <person name="Selvaratnam C."/>
            <person name="Thevarajoo S."/>
            <person name="Goh K.M."/>
            <person name="Ee R."/>
            <person name="Chan K.-G."/>
            <person name="Chong C.S."/>
        </authorList>
    </citation>
    <scope>NUCLEOTIDE SEQUENCE [LARGE SCALE GENOMIC DNA]</scope>
    <source>
        <strain evidence="2 3">UST030701-084</strain>
    </source>
</reference>